<gene>
    <name evidence="2" type="ORF">PAPOLLO_LOCUS19375</name>
</gene>
<feature type="region of interest" description="Disordered" evidence="1">
    <location>
        <begin position="39"/>
        <end position="72"/>
    </location>
</feature>
<dbReference type="Proteomes" id="UP000691718">
    <property type="component" value="Unassembled WGS sequence"/>
</dbReference>
<dbReference type="EMBL" id="CAJQZP010001207">
    <property type="protein sequence ID" value="CAG5029983.1"/>
    <property type="molecule type" value="Genomic_DNA"/>
</dbReference>
<organism evidence="2 3">
    <name type="scientific">Parnassius apollo</name>
    <name type="common">Apollo butterfly</name>
    <name type="synonym">Papilio apollo</name>
    <dbReference type="NCBI Taxonomy" id="110799"/>
    <lineage>
        <taxon>Eukaryota</taxon>
        <taxon>Metazoa</taxon>
        <taxon>Ecdysozoa</taxon>
        <taxon>Arthropoda</taxon>
        <taxon>Hexapoda</taxon>
        <taxon>Insecta</taxon>
        <taxon>Pterygota</taxon>
        <taxon>Neoptera</taxon>
        <taxon>Endopterygota</taxon>
        <taxon>Lepidoptera</taxon>
        <taxon>Glossata</taxon>
        <taxon>Ditrysia</taxon>
        <taxon>Papilionoidea</taxon>
        <taxon>Papilionidae</taxon>
        <taxon>Parnassiinae</taxon>
        <taxon>Parnassini</taxon>
        <taxon>Parnassius</taxon>
        <taxon>Parnassius</taxon>
    </lineage>
</organism>
<feature type="region of interest" description="Disordered" evidence="1">
    <location>
        <begin position="1"/>
        <end position="23"/>
    </location>
</feature>
<accession>A0A8S3XSL1</accession>
<keyword evidence="3" id="KW-1185">Reference proteome</keyword>
<proteinExistence type="predicted"/>
<reference evidence="2" key="1">
    <citation type="submission" date="2021-04" db="EMBL/GenBank/DDBJ databases">
        <authorList>
            <person name="Tunstrom K."/>
        </authorList>
    </citation>
    <scope>NUCLEOTIDE SEQUENCE</scope>
</reference>
<feature type="compositionally biased region" description="Polar residues" evidence="1">
    <location>
        <begin position="13"/>
        <end position="23"/>
    </location>
</feature>
<feature type="compositionally biased region" description="Acidic residues" evidence="1">
    <location>
        <begin position="40"/>
        <end position="69"/>
    </location>
</feature>
<evidence type="ECO:0000313" key="2">
    <source>
        <dbReference type="EMBL" id="CAG5029983.1"/>
    </source>
</evidence>
<dbReference type="AlphaFoldDB" id="A0A8S3XSL1"/>
<evidence type="ECO:0000256" key="1">
    <source>
        <dbReference type="SAM" id="MobiDB-lite"/>
    </source>
</evidence>
<comment type="caution">
    <text evidence="2">The sequence shown here is derived from an EMBL/GenBank/DDBJ whole genome shotgun (WGS) entry which is preliminary data.</text>
</comment>
<protein>
    <submittedName>
        <fullName evidence="2">(apollo) hypothetical protein</fullName>
    </submittedName>
</protein>
<name>A0A8S3XSL1_PARAO</name>
<sequence length="87" mass="9831">MATTKHCLDVEYPTSTKQPRTNVNSQHFERFVMENVIFSESDDSSADENDILPPEAEEAEVDSSSDSDENISLVELLSDVRIEKNRP</sequence>
<evidence type="ECO:0000313" key="3">
    <source>
        <dbReference type="Proteomes" id="UP000691718"/>
    </source>
</evidence>